<keyword evidence="2" id="KW-0238">DNA-binding</keyword>
<dbReference type="EMBL" id="JAAAWN010000001">
    <property type="protein sequence ID" value="NDV89662.1"/>
    <property type="molecule type" value="Genomic_DNA"/>
</dbReference>
<keyword evidence="6" id="KW-1185">Reference proteome</keyword>
<evidence type="ECO:0000256" key="2">
    <source>
        <dbReference type="ARBA" id="ARBA00023125"/>
    </source>
</evidence>
<dbReference type="GO" id="GO:0003700">
    <property type="term" value="F:DNA-binding transcription factor activity"/>
    <property type="evidence" value="ECO:0007669"/>
    <property type="project" value="InterPro"/>
</dbReference>
<organism evidence="5 6">
    <name type="scientific">Alteromonas profundi</name>
    <dbReference type="NCBI Taxonomy" id="2696062"/>
    <lineage>
        <taxon>Bacteria</taxon>
        <taxon>Pseudomonadati</taxon>
        <taxon>Pseudomonadota</taxon>
        <taxon>Gammaproteobacteria</taxon>
        <taxon>Alteromonadales</taxon>
        <taxon>Alteromonadaceae</taxon>
        <taxon>Alteromonas/Salinimonas group</taxon>
        <taxon>Alteromonas</taxon>
    </lineage>
</organism>
<dbReference type="InterPro" id="IPR009594">
    <property type="entry name" value="Tscrpt_reg_HTH_AraC_N"/>
</dbReference>
<comment type="caution">
    <text evidence="5">The sequence shown here is derived from an EMBL/GenBank/DDBJ whole genome shotgun (WGS) entry which is preliminary data.</text>
</comment>
<keyword evidence="3" id="KW-0804">Transcription</keyword>
<evidence type="ECO:0000313" key="5">
    <source>
        <dbReference type="EMBL" id="NDV89662.1"/>
    </source>
</evidence>
<keyword evidence="1" id="KW-0805">Transcription regulation</keyword>
<dbReference type="InterPro" id="IPR018060">
    <property type="entry name" value="HTH_AraC"/>
</dbReference>
<gene>
    <name evidence="5" type="ORF">GTH32_00430</name>
</gene>
<dbReference type="SUPFAM" id="SSF46689">
    <property type="entry name" value="Homeodomain-like"/>
    <property type="match status" value="2"/>
</dbReference>
<dbReference type="PROSITE" id="PS01124">
    <property type="entry name" value="HTH_ARAC_FAMILY_2"/>
    <property type="match status" value="1"/>
</dbReference>
<protein>
    <submittedName>
        <fullName evidence="5">Helix-turn-helix domain-containing protein</fullName>
    </submittedName>
</protein>
<dbReference type="Gene3D" id="1.10.10.60">
    <property type="entry name" value="Homeodomain-like"/>
    <property type="match status" value="1"/>
</dbReference>
<evidence type="ECO:0000259" key="4">
    <source>
        <dbReference type="PROSITE" id="PS01124"/>
    </source>
</evidence>
<dbReference type="Pfam" id="PF12833">
    <property type="entry name" value="HTH_18"/>
    <property type="match status" value="1"/>
</dbReference>
<reference evidence="5 6" key="1">
    <citation type="submission" date="2020-01" db="EMBL/GenBank/DDBJ databases">
        <authorList>
            <person name="Chen J."/>
            <person name="Zhu S."/>
            <person name="Yang J."/>
        </authorList>
    </citation>
    <scope>NUCLEOTIDE SEQUENCE [LARGE SCALE GENOMIC DNA]</scope>
    <source>
        <strain evidence="5 6">345S023</strain>
    </source>
</reference>
<dbReference type="InterPro" id="IPR009057">
    <property type="entry name" value="Homeodomain-like_sf"/>
</dbReference>
<accession>A0A7X5LHV9</accession>
<dbReference type="GO" id="GO:0043565">
    <property type="term" value="F:sequence-specific DNA binding"/>
    <property type="evidence" value="ECO:0007669"/>
    <property type="project" value="InterPro"/>
</dbReference>
<dbReference type="RefSeq" id="WP_163083260.1">
    <property type="nucleotide sequence ID" value="NZ_JAAAWN010000001.1"/>
</dbReference>
<dbReference type="PANTHER" id="PTHR43436">
    <property type="entry name" value="ARAC-FAMILY TRANSCRIPTIONAL REGULATOR"/>
    <property type="match status" value="1"/>
</dbReference>
<evidence type="ECO:0000313" key="6">
    <source>
        <dbReference type="Proteomes" id="UP000470213"/>
    </source>
</evidence>
<dbReference type="SMART" id="SM00342">
    <property type="entry name" value="HTH_ARAC"/>
    <property type="match status" value="1"/>
</dbReference>
<name>A0A7X5LHV9_9ALTE</name>
<feature type="domain" description="HTH araC/xylS-type" evidence="4">
    <location>
        <begin position="200"/>
        <end position="297"/>
    </location>
</feature>
<proteinExistence type="predicted"/>
<sequence length="297" mass="32706">MPNPIKDNNNALLAALAKEVLRQSGKSNLNGITSTLLPGVRLFRDPLGSTRQPLLYQSGIIIMLQGSKRLYVDNHEITYKKGDYIVLGMPLPAECEAATDGDDCILGLIVDVPSPLLIELVQWQIPLSDKHTSPFTLSQQSLDTTISDATGRLLDALLSKQKSAALGESFVREIIFHVLNGPAGYVLSGLTDNSHYAKVARSLSIIHQEYATALSVDYLAKQVSMSSSGFHRAFRDIVFDSPVQYIKKIRLAKSRELINAGYRVGDAAEAVGYKSLSQFSREFKRYYQTTPVQKKSA</sequence>
<evidence type="ECO:0000256" key="1">
    <source>
        <dbReference type="ARBA" id="ARBA00023015"/>
    </source>
</evidence>
<dbReference type="Proteomes" id="UP000470213">
    <property type="component" value="Unassembled WGS sequence"/>
</dbReference>
<dbReference type="InterPro" id="IPR018062">
    <property type="entry name" value="HTH_AraC-typ_CS"/>
</dbReference>
<dbReference type="PANTHER" id="PTHR43436:SF2">
    <property type="entry name" value="ARAC_XYLS FAMILY TRANSCRIPTIONAL REGULATOR"/>
    <property type="match status" value="1"/>
</dbReference>
<dbReference type="Pfam" id="PF06719">
    <property type="entry name" value="AraC_N"/>
    <property type="match status" value="1"/>
</dbReference>
<dbReference type="AlphaFoldDB" id="A0A7X5LHV9"/>
<evidence type="ECO:0000256" key="3">
    <source>
        <dbReference type="ARBA" id="ARBA00023163"/>
    </source>
</evidence>
<dbReference type="PROSITE" id="PS00041">
    <property type="entry name" value="HTH_ARAC_FAMILY_1"/>
    <property type="match status" value="1"/>
</dbReference>